<dbReference type="InterPro" id="IPR050397">
    <property type="entry name" value="Env_Response_Regulators"/>
</dbReference>
<dbReference type="PATRIC" id="fig|111780.3.peg.972"/>
<dbReference type="SMART" id="SM00100">
    <property type="entry name" value="cNMP"/>
    <property type="match status" value="1"/>
</dbReference>
<dbReference type="AlphaFoldDB" id="K9XPP7"/>
<dbReference type="HOGENOM" id="CLU_075053_16_4_3"/>
<dbReference type="EMBL" id="CP003653">
    <property type="protein sequence ID" value="AFZ34513.1"/>
    <property type="molecule type" value="Genomic_DNA"/>
</dbReference>
<dbReference type="CDD" id="cd00038">
    <property type="entry name" value="CAP_ED"/>
    <property type="match status" value="1"/>
</dbReference>
<reference evidence="3" key="1">
    <citation type="journal article" date="2013" name="Proc. Natl. Acad. Sci. U.S.A.">
        <title>Improving the coverage of the cyanobacterial phylum using diversity-driven genome sequencing.</title>
        <authorList>
            <person name="Shih P.M."/>
            <person name="Wu D."/>
            <person name="Latifi A."/>
            <person name="Axen S.D."/>
            <person name="Fewer D.P."/>
            <person name="Talla E."/>
            <person name="Calteau A."/>
            <person name="Cai F."/>
            <person name="Tandeau de Marsac N."/>
            <person name="Rippka R."/>
            <person name="Herdman M."/>
            <person name="Sivonen K."/>
            <person name="Coursin T."/>
            <person name="Laurent T."/>
            <person name="Goodwin L."/>
            <person name="Nolan M."/>
            <person name="Davenport K.W."/>
            <person name="Han C.S."/>
            <person name="Rubin E.M."/>
            <person name="Eisen J.A."/>
            <person name="Woyke T."/>
            <person name="Gugger M."/>
            <person name="Kerfeld C.A."/>
        </authorList>
    </citation>
    <scope>NUCLEOTIDE SEQUENCE [LARGE SCALE GENOMIC DNA]</scope>
    <source>
        <strain evidence="3">ATCC 29371 / PCC 7437</strain>
    </source>
</reference>
<feature type="domain" description="Cyclic nucleotide-binding" evidence="1">
    <location>
        <begin position="1"/>
        <end position="116"/>
    </location>
</feature>
<dbReference type="PANTHER" id="PTHR24567:SF74">
    <property type="entry name" value="HTH-TYPE TRANSCRIPTIONAL REGULATOR ARCR"/>
    <property type="match status" value="1"/>
</dbReference>
<dbReference type="InterPro" id="IPR000595">
    <property type="entry name" value="cNMP-bd_dom"/>
</dbReference>
<dbReference type="RefSeq" id="WP_015192186.1">
    <property type="nucleotide sequence ID" value="NC_019748.1"/>
</dbReference>
<name>K9XPP7_STAC7</name>
<evidence type="ECO:0000259" key="1">
    <source>
        <dbReference type="PROSITE" id="PS50042"/>
    </source>
</evidence>
<dbReference type="PROSITE" id="PS50042">
    <property type="entry name" value="CNMP_BINDING_3"/>
    <property type="match status" value="1"/>
</dbReference>
<accession>K9XPP7</accession>
<dbReference type="STRING" id="111780.Sta7437_0931"/>
<dbReference type="PRINTS" id="PR00103">
    <property type="entry name" value="CAMPKINASE"/>
</dbReference>
<gene>
    <name evidence="2" type="ordered locus">Sta7437_0931</name>
</gene>
<dbReference type="Gene3D" id="2.60.120.10">
    <property type="entry name" value="Jelly Rolls"/>
    <property type="match status" value="1"/>
</dbReference>
<sequence>MLLEPAKTVSIFQANQEFQRFAAGETIFQQGELGNVMYGIIEGEVDIVINGKVLETIHAGDVFGEGALVQPEATRASNAVAKTDCKLACLDKERFLFVVQETPMFALHVMRSYSNRLRKFKQQF</sequence>
<organism evidence="2 3">
    <name type="scientific">Stanieria cyanosphaera (strain ATCC 29371 / PCC 7437)</name>
    <dbReference type="NCBI Taxonomy" id="111780"/>
    <lineage>
        <taxon>Bacteria</taxon>
        <taxon>Bacillati</taxon>
        <taxon>Cyanobacteriota</taxon>
        <taxon>Cyanophyceae</taxon>
        <taxon>Pleurocapsales</taxon>
        <taxon>Dermocarpellaceae</taxon>
        <taxon>Stanieria</taxon>
    </lineage>
</organism>
<dbReference type="PANTHER" id="PTHR24567">
    <property type="entry name" value="CRP FAMILY TRANSCRIPTIONAL REGULATORY PROTEIN"/>
    <property type="match status" value="1"/>
</dbReference>
<dbReference type="eggNOG" id="COG0664">
    <property type="taxonomic scope" value="Bacteria"/>
</dbReference>
<dbReference type="KEGG" id="scs:Sta7437_0931"/>
<dbReference type="Pfam" id="PF00027">
    <property type="entry name" value="cNMP_binding"/>
    <property type="match status" value="1"/>
</dbReference>
<dbReference type="SUPFAM" id="SSF51206">
    <property type="entry name" value="cAMP-binding domain-like"/>
    <property type="match status" value="1"/>
</dbReference>
<protein>
    <submittedName>
        <fullName evidence="2">Transcriptional regulator, Crp/Fnr family</fullName>
    </submittedName>
</protein>
<dbReference type="GO" id="GO:0005829">
    <property type="term" value="C:cytosol"/>
    <property type="evidence" value="ECO:0007669"/>
    <property type="project" value="TreeGrafter"/>
</dbReference>
<dbReference type="OrthoDB" id="517085at2"/>
<evidence type="ECO:0000313" key="2">
    <source>
        <dbReference type="EMBL" id="AFZ34513.1"/>
    </source>
</evidence>
<evidence type="ECO:0000313" key="3">
    <source>
        <dbReference type="Proteomes" id="UP000010473"/>
    </source>
</evidence>
<proteinExistence type="predicted"/>
<dbReference type="Proteomes" id="UP000010473">
    <property type="component" value="Chromosome"/>
</dbReference>
<dbReference type="InterPro" id="IPR014710">
    <property type="entry name" value="RmlC-like_jellyroll"/>
</dbReference>
<dbReference type="InterPro" id="IPR018490">
    <property type="entry name" value="cNMP-bd_dom_sf"/>
</dbReference>
<keyword evidence="3" id="KW-1185">Reference proteome</keyword>
<dbReference type="GO" id="GO:0003700">
    <property type="term" value="F:DNA-binding transcription factor activity"/>
    <property type="evidence" value="ECO:0007669"/>
    <property type="project" value="TreeGrafter"/>
</dbReference>